<dbReference type="AlphaFoldDB" id="A0A919VCW9"/>
<feature type="transmembrane region" description="Helical" evidence="7">
    <location>
        <begin position="243"/>
        <end position="264"/>
    </location>
</feature>
<accession>A0A919VCW9</accession>
<dbReference type="Proteomes" id="UP000679179">
    <property type="component" value="Unassembled WGS sequence"/>
</dbReference>
<dbReference type="SMART" id="SM00382">
    <property type="entry name" value="AAA"/>
    <property type="match status" value="1"/>
</dbReference>
<keyword evidence="4" id="KW-0067">ATP-binding</keyword>
<keyword evidence="11" id="KW-1185">Reference proteome</keyword>
<evidence type="ECO:0000256" key="4">
    <source>
        <dbReference type="ARBA" id="ARBA00022840"/>
    </source>
</evidence>
<dbReference type="GO" id="GO:0016887">
    <property type="term" value="F:ATP hydrolysis activity"/>
    <property type="evidence" value="ECO:0007669"/>
    <property type="project" value="InterPro"/>
</dbReference>
<dbReference type="PROSITE" id="PS50929">
    <property type="entry name" value="ABC_TM1F"/>
    <property type="match status" value="1"/>
</dbReference>
<comment type="subcellular location">
    <subcellularLocation>
        <location evidence="1">Cell membrane</location>
        <topology evidence="1">Multi-pass membrane protein</topology>
    </subcellularLocation>
</comment>
<dbReference type="RefSeq" id="WP_212902152.1">
    <property type="nucleotide sequence ID" value="NZ_BOPZ01000001.1"/>
</dbReference>
<gene>
    <name evidence="10" type="ORF">CPJCM30710_00550</name>
</gene>
<evidence type="ECO:0000256" key="3">
    <source>
        <dbReference type="ARBA" id="ARBA00022741"/>
    </source>
</evidence>
<dbReference type="InterPro" id="IPR003439">
    <property type="entry name" value="ABC_transporter-like_ATP-bd"/>
</dbReference>
<dbReference type="Pfam" id="PF00005">
    <property type="entry name" value="ABC_tran"/>
    <property type="match status" value="1"/>
</dbReference>
<dbReference type="GO" id="GO:0005886">
    <property type="term" value="C:plasma membrane"/>
    <property type="evidence" value="ECO:0007669"/>
    <property type="project" value="UniProtKB-SubCell"/>
</dbReference>
<dbReference type="InterPro" id="IPR003593">
    <property type="entry name" value="AAA+_ATPase"/>
</dbReference>
<comment type="caution">
    <text evidence="10">The sequence shown here is derived from an EMBL/GenBank/DDBJ whole genome shotgun (WGS) entry which is preliminary data.</text>
</comment>
<dbReference type="InterPro" id="IPR036640">
    <property type="entry name" value="ABC1_TM_sf"/>
</dbReference>
<dbReference type="SUPFAM" id="SSF90123">
    <property type="entry name" value="ABC transporter transmembrane region"/>
    <property type="match status" value="1"/>
</dbReference>
<feature type="transmembrane region" description="Helical" evidence="7">
    <location>
        <begin position="20"/>
        <end position="43"/>
    </location>
</feature>
<dbReference type="Pfam" id="PF00664">
    <property type="entry name" value="ABC_membrane"/>
    <property type="match status" value="1"/>
</dbReference>
<keyword evidence="6 7" id="KW-0472">Membrane</keyword>
<feature type="transmembrane region" description="Helical" evidence="7">
    <location>
        <begin position="161"/>
        <end position="180"/>
    </location>
</feature>
<dbReference type="GO" id="GO:0034040">
    <property type="term" value="F:ATPase-coupled lipid transmembrane transporter activity"/>
    <property type="evidence" value="ECO:0007669"/>
    <property type="project" value="TreeGrafter"/>
</dbReference>
<dbReference type="GO" id="GO:0140359">
    <property type="term" value="F:ABC-type transporter activity"/>
    <property type="evidence" value="ECO:0007669"/>
    <property type="project" value="InterPro"/>
</dbReference>
<evidence type="ECO:0000313" key="10">
    <source>
        <dbReference type="EMBL" id="GIM27389.1"/>
    </source>
</evidence>
<keyword evidence="3" id="KW-0547">Nucleotide-binding</keyword>
<dbReference type="Gene3D" id="3.40.50.300">
    <property type="entry name" value="P-loop containing nucleotide triphosphate hydrolases"/>
    <property type="match status" value="1"/>
</dbReference>
<evidence type="ECO:0000259" key="8">
    <source>
        <dbReference type="PROSITE" id="PS50893"/>
    </source>
</evidence>
<protein>
    <submittedName>
        <fullName evidence="10">Multidrug ABC transporter permease</fullName>
    </submittedName>
</protein>
<evidence type="ECO:0000256" key="1">
    <source>
        <dbReference type="ARBA" id="ARBA00004651"/>
    </source>
</evidence>
<feature type="domain" description="ABC transmembrane type-1" evidence="9">
    <location>
        <begin position="23"/>
        <end position="304"/>
    </location>
</feature>
<reference evidence="10" key="1">
    <citation type="submission" date="2021-03" db="EMBL/GenBank/DDBJ databases">
        <title>Taxonomic study of Clostridium polyendosporum from meadow-gley soil under rice.</title>
        <authorList>
            <person name="Kobayashi H."/>
            <person name="Tanizawa Y."/>
            <person name="Yagura M."/>
        </authorList>
    </citation>
    <scope>NUCLEOTIDE SEQUENCE</scope>
    <source>
        <strain evidence="10">JCM 30710</strain>
    </source>
</reference>
<organism evidence="10 11">
    <name type="scientific">Clostridium polyendosporum</name>
    <dbReference type="NCBI Taxonomy" id="69208"/>
    <lineage>
        <taxon>Bacteria</taxon>
        <taxon>Bacillati</taxon>
        <taxon>Bacillota</taxon>
        <taxon>Clostridia</taxon>
        <taxon>Eubacteriales</taxon>
        <taxon>Clostridiaceae</taxon>
        <taxon>Clostridium</taxon>
    </lineage>
</organism>
<dbReference type="GO" id="GO:0005524">
    <property type="term" value="F:ATP binding"/>
    <property type="evidence" value="ECO:0007669"/>
    <property type="project" value="UniProtKB-KW"/>
</dbReference>
<keyword evidence="2 7" id="KW-0812">Transmembrane</keyword>
<dbReference type="PROSITE" id="PS50893">
    <property type="entry name" value="ABC_TRANSPORTER_2"/>
    <property type="match status" value="1"/>
</dbReference>
<feature type="domain" description="ABC transporter" evidence="8">
    <location>
        <begin position="338"/>
        <end position="566"/>
    </location>
</feature>
<proteinExistence type="predicted"/>
<dbReference type="Gene3D" id="1.20.1560.10">
    <property type="entry name" value="ABC transporter type 1, transmembrane domain"/>
    <property type="match status" value="1"/>
</dbReference>
<dbReference type="SUPFAM" id="SSF52540">
    <property type="entry name" value="P-loop containing nucleoside triphosphate hydrolases"/>
    <property type="match status" value="1"/>
</dbReference>
<keyword evidence="5 7" id="KW-1133">Transmembrane helix</keyword>
<dbReference type="PANTHER" id="PTHR24221:SF654">
    <property type="entry name" value="ATP-BINDING CASSETTE SUB-FAMILY B MEMBER 6"/>
    <property type="match status" value="1"/>
</dbReference>
<evidence type="ECO:0000256" key="5">
    <source>
        <dbReference type="ARBA" id="ARBA00022989"/>
    </source>
</evidence>
<evidence type="ECO:0000256" key="7">
    <source>
        <dbReference type="SAM" id="Phobius"/>
    </source>
</evidence>
<feature type="transmembrane region" description="Helical" evidence="7">
    <location>
        <begin position="132"/>
        <end position="155"/>
    </location>
</feature>
<evidence type="ECO:0000256" key="6">
    <source>
        <dbReference type="ARBA" id="ARBA00023136"/>
    </source>
</evidence>
<evidence type="ECO:0000259" key="9">
    <source>
        <dbReference type="PROSITE" id="PS50929"/>
    </source>
</evidence>
<sequence>MKSLLIKSKWLISQCRYIALQLVFLIFLGVLTSFISVYRAIVIKNLIDSSISGNVSLIFTPLIILGSLIIGEIIINYIQTLLTTYCSTSLSNNIQKRLYSHITYSQWMEGSKYHSGDMISRILSDTSNVTNLIVNTLPNVISLSAMLISSFIILLSYEPTIAFLTIIIAPVSLLFGRFYAKKLRNIHLKTQENESKYLSFMQESIQNMLIVKTFCLEKNNLTKFNEIQNKKLKLFLSRSSISSLYSSTINFSYWLTYFLVFALGTSRLSAGVSTFGTLTALLQLTANVQMPLSGLASSLSQFITSYASTERLMEIEKLPLENHEFSSSTITPYNSPIIEYKDVWFEYNKDLPILKNISLTIFPGEIVALVGPSGEGKTTFIRLLLALLNSNSGSINFINDNESIESSPMTRHQISYVPQGNTLFSGTIEDNLKYGNLNATKEDILSALKAACAWDFVDKLPNKTLTIIGENGIGLSEGQAQRLVIARALIRQKPLLILDEATSALDMDTEVKVLEAIKNLDYHPTCIIITHRPSALAICNRVLKLDGGNIYAVDGYSIEESALGVM</sequence>
<name>A0A919VCW9_9CLOT</name>
<evidence type="ECO:0000313" key="11">
    <source>
        <dbReference type="Proteomes" id="UP000679179"/>
    </source>
</evidence>
<dbReference type="InterPro" id="IPR039421">
    <property type="entry name" value="Type_1_exporter"/>
</dbReference>
<dbReference type="EMBL" id="BOPZ01000001">
    <property type="protein sequence ID" value="GIM27389.1"/>
    <property type="molecule type" value="Genomic_DNA"/>
</dbReference>
<dbReference type="CDD" id="cd07346">
    <property type="entry name" value="ABC_6TM_exporters"/>
    <property type="match status" value="1"/>
</dbReference>
<dbReference type="PANTHER" id="PTHR24221">
    <property type="entry name" value="ATP-BINDING CASSETTE SUB-FAMILY B"/>
    <property type="match status" value="1"/>
</dbReference>
<feature type="transmembrane region" description="Helical" evidence="7">
    <location>
        <begin position="55"/>
        <end position="75"/>
    </location>
</feature>
<dbReference type="InterPro" id="IPR027417">
    <property type="entry name" value="P-loop_NTPase"/>
</dbReference>
<evidence type="ECO:0000256" key="2">
    <source>
        <dbReference type="ARBA" id="ARBA00022692"/>
    </source>
</evidence>
<dbReference type="InterPro" id="IPR011527">
    <property type="entry name" value="ABC1_TM_dom"/>
</dbReference>